<keyword evidence="1" id="KW-0175">Coiled coil</keyword>
<dbReference type="EMBL" id="ML213646">
    <property type="protein sequence ID" value="TFK33537.1"/>
    <property type="molecule type" value="Genomic_DNA"/>
</dbReference>
<reference evidence="2 3" key="1">
    <citation type="journal article" date="2019" name="Nat. Ecol. Evol.">
        <title>Megaphylogeny resolves global patterns of mushroom evolution.</title>
        <authorList>
            <person name="Varga T."/>
            <person name="Krizsan K."/>
            <person name="Foldi C."/>
            <person name="Dima B."/>
            <person name="Sanchez-Garcia M."/>
            <person name="Sanchez-Ramirez S."/>
            <person name="Szollosi G.J."/>
            <person name="Szarkandi J.G."/>
            <person name="Papp V."/>
            <person name="Albert L."/>
            <person name="Andreopoulos W."/>
            <person name="Angelini C."/>
            <person name="Antonin V."/>
            <person name="Barry K.W."/>
            <person name="Bougher N.L."/>
            <person name="Buchanan P."/>
            <person name="Buyck B."/>
            <person name="Bense V."/>
            <person name="Catcheside P."/>
            <person name="Chovatia M."/>
            <person name="Cooper J."/>
            <person name="Damon W."/>
            <person name="Desjardin D."/>
            <person name="Finy P."/>
            <person name="Geml J."/>
            <person name="Haridas S."/>
            <person name="Hughes K."/>
            <person name="Justo A."/>
            <person name="Karasinski D."/>
            <person name="Kautmanova I."/>
            <person name="Kiss B."/>
            <person name="Kocsube S."/>
            <person name="Kotiranta H."/>
            <person name="LaButti K.M."/>
            <person name="Lechner B.E."/>
            <person name="Liimatainen K."/>
            <person name="Lipzen A."/>
            <person name="Lukacs Z."/>
            <person name="Mihaltcheva S."/>
            <person name="Morgado L.N."/>
            <person name="Niskanen T."/>
            <person name="Noordeloos M.E."/>
            <person name="Ohm R.A."/>
            <person name="Ortiz-Santana B."/>
            <person name="Ovrebo C."/>
            <person name="Racz N."/>
            <person name="Riley R."/>
            <person name="Savchenko A."/>
            <person name="Shiryaev A."/>
            <person name="Soop K."/>
            <person name="Spirin V."/>
            <person name="Szebenyi C."/>
            <person name="Tomsovsky M."/>
            <person name="Tulloss R.E."/>
            <person name="Uehling J."/>
            <person name="Grigoriev I.V."/>
            <person name="Vagvolgyi C."/>
            <person name="Papp T."/>
            <person name="Martin F.M."/>
            <person name="Miettinen O."/>
            <person name="Hibbett D.S."/>
            <person name="Nagy L.G."/>
        </authorList>
    </citation>
    <scope>NUCLEOTIDE SEQUENCE [LARGE SCALE GENOMIC DNA]</scope>
    <source>
        <strain evidence="2 3">CBS 166.37</strain>
    </source>
</reference>
<sequence length="133" mass="15072">MDEAFFLLNQAEQEEEEADDELQASTIATAALIFIGAEEAHLIRAEHRRHNRLYLVRSELLSNPRIGTPWQVLYPSRSDRAFITTMGFNVIAFDEILASGFAEKWLIESIPRTDTNFGGAPRPGGRSTAKRWH</sequence>
<feature type="coiled-coil region" evidence="1">
    <location>
        <begin position="1"/>
        <end position="28"/>
    </location>
</feature>
<name>A0A5C3LLW4_9AGAR</name>
<keyword evidence="3" id="KW-1185">Reference proteome</keyword>
<evidence type="ECO:0000313" key="2">
    <source>
        <dbReference type="EMBL" id="TFK33537.1"/>
    </source>
</evidence>
<protein>
    <submittedName>
        <fullName evidence="2">Uncharacterized protein</fullName>
    </submittedName>
</protein>
<dbReference type="OrthoDB" id="78198at2759"/>
<dbReference type="AlphaFoldDB" id="A0A5C3LLW4"/>
<accession>A0A5C3LLW4</accession>
<proteinExistence type="predicted"/>
<gene>
    <name evidence="2" type="ORF">BDQ12DRAFT_670161</name>
</gene>
<organism evidence="2 3">
    <name type="scientific">Crucibulum laeve</name>
    <dbReference type="NCBI Taxonomy" id="68775"/>
    <lineage>
        <taxon>Eukaryota</taxon>
        <taxon>Fungi</taxon>
        <taxon>Dikarya</taxon>
        <taxon>Basidiomycota</taxon>
        <taxon>Agaricomycotina</taxon>
        <taxon>Agaricomycetes</taxon>
        <taxon>Agaricomycetidae</taxon>
        <taxon>Agaricales</taxon>
        <taxon>Agaricineae</taxon>
        <taxon>Nidulariaceae</taxon>
        <taxon>Crucibulum</taxon>
    </lineage>
</organism>
<evidence type="ECO:0000256" key="1">
    <source>
        <dbReference type="SAM" id="Coils"/>
    </source>
</evidence>
<dbReference type="Proteomes" id="UP000308652">
    <property type="component" value="Unassembled WGS sequence"/>
</dbReference>
<evidence type="ECO:0000313" key="3">
    <source>
        <dbReference type="Proteomes" id="UP000308652"/>
    </source>
</evidence>